<dbReference type="Proteomes" id="UP000054097">
    <property type="component" value="Unassembled WGS sequence"/>
</dbReference>
<keyword evidence="2" id="KW-1185">Reference proteome</keyword>
<protein>
    <submittedName>
        <fullName evidence="1">Uncharacterized protein</fullName>
    </submittedName>
</protein>
<gene>
    <name evidence="1" type="ORF">M408DRAFT_330510</name>
</gene>
<evidence type="ECO:0000313" key="1">
    <source>
        <dbReference type="EMBL" id="KIM26539.1"/>
    </source>
</evidence>
<name>A0A0C3B2X3_SERVB</name>
<reference evidence="1 2" key="1">
    <citation type="submission" date="2014-04" db="EMBL/GenBank/DDBJ databases">
        <authorList>
            <consortium name="DOE Joint Genome Institute"/>
            <person name="Kuo A."/>
            <person name="Zuccaro A."/>
            <person name="Kohler A."/>
            <person name="Nagy L.G."/>
            <person name="Floudas D."/>
            <person name="Copeland A."/>
            <person name="Barry K.W."/>
            <person name="Cichocki N."/>
            <person name="Veneault-Fourrey C."/>
            <person name="LaButti K."/>
            <person name="Lindquist E.A."/>
            <person name="Lipzen A."/>
            <person name="Lundell T."/>
            <person name="Morin E."/>
            <person name="Murat C."/>
            <person name="Sun H."/>
            <person name="Tunlid A."/>
            <person name="Henrissat B."/>
            <person name="Grigoriev I.V."/>
            <person name="Hibbett D.S."/>
            <person name="Martin F."/>
            <person name="Nordberg H.P."/>
            <person name="Cantor M.N."/>
            <person name="Hua S.X."/>
        </authorList>
    </citation>
    <scope>NUCLEOTIDE SEQUENCE [LARGE SCALE GENOMIC DNA]</scope>
    <source>
        <strain evidence="1 2">MAFF 305830</strain>
    </source>
</reference>
<evidence type="ECO:0000313" key="2">
    <source>
        <dbReference type="Proteomes" id="UP000054097"/>
    </source>
</evidence>
<dbReference type="HOGENOM" id="CLU_1856529_0_0_1"/>
<dbReference type="EMBL" id="KN824305">
    <property type="protein sequence ID" value="KIM26539.1"/>
    <property type="molecule type" value="Genomic_DNA"/>
</dbReference>
<proteinExistence type="predicted"/>
<reference evidence="2" key="2">
    <citation type="submission" date="2015-01" db="EMBL/GenBank/DDBJ databases">
        <title>Evolutionary Origins and Diversification of the Mycorrhizal Mutualists.</title>
        <authorList>
            <consortium name="DOE Joint Genome Institute"/>
            <consortium name="Mycorrhizal Genomics Consortium"/>
            <person name="Kohler A."/>
            <person name="Kuo A."/>
            <person name="Nagy L.G."/>
            <person name="Floudas D."/>
            <person name="Copeland A."/>
            <person name="Barry K.W."/>
            <person name="Cichocki N."/>
            <person name="Veneault-Fourrey C."/>
            <person name="LaButti K."/>
            <person name="Lindquist E.A."/>
            <person name="Lipzen A."/>
            <person name="Lundell T."/>
            <person name="Morin E."/>
            <person name="Murat C."/>
            <person name="Riley R."/>
            <person name="Ohm R."/>
            <person name="Sun H."/>
            <person name="Tunlid A."/>
            <person name="Henrissat B."/>
            <person name="Grigoriev I.V."/>
            <person name="Hibbett D.S."/>
            <person name="Martin F."/>
        </authorList>
    </citation>
    <scope>NUCLEOTIDE SEQUENCE [LARGE SCALE GENOMIC DNA]</scope>
    <source>
        <strain evidence="2">MAFF 305830</strain>
    </source>
</reference>
<accession>A0A0C3B2X3</accession>
<sequence>MASVPSFTLPSFTLPTLAVVLAVPALSTMSVTSVSTVSTVSMMSVVSSMSGRWLPKPLAGTCRRDLAVRRAWDHRAWTEPTNPGRNRAELWTEPTNNAGILANLSEGVGEGAGLWGRIERALATRGLCVRTRRHAIVG</sequence>
<dbReference type="AlphaFoldDB" id="A0A0C3B2X3"/>
<organism evidence="1 2">
    <name type="scientific">Serendipita vermifera MAFF 305830</name>
    <dbReference type="NCBI Taxonomy" id="933852"/>
    <lineage>
        <taxon>Eukaryota</taxon>
        <taxon>Fungi</taxon>
        <taxon>Dikarya</taxon>
        <taxon>Basidiomycota</taxon>
        <taxon>Agaricomycotina</taxon>
        <taxon>Agaricomycetes</taxon>
        <taxon>Sebacinales</taxon>
        <taxon>Serendipitaceae</taxon>
        <taxon>Serendipita</taxon>
    </lineage>
</organism>